<accession>A0ABT3GM25</accession>
<feature type="domain" description="Cysteine-rich CPCC" evidence="1">
    <location>
        <begin position="8"/>
        <end position="78"/>
    </location>
</feature>
<organism evidence="2 3">
    <name type="scientific">Luteolibacter arcticus</name>
    <dbReference type="NCBI Taxonomy" id="1581411"/>
    <lineage>
        <taxon>Bacteria</taxon>
        <taxon>Pseudomonadati</taxon>
        <taxon>Verrucomicrobiota</taxon>
        <taxon>Verrucomicrobiia</taxon>
        <taxon>Verrucomicrobiales</taxon>
        <taxon>Verrucomicrobiaceae</taxon>
        <taxon>Luteolibacter</taxon>
    </lineage>
</organism>
<dbReference type="RefSeq" id="WP_264488671.1">
    <property type="nucleotide sequence ID" value="NZ_JAPDDT010000008.1"/>
</dbReference>
<dbReference type="Proteomes" id="UP001320876">
    <property type="component" value="Unassembled WGS sequence"/>
</dbReference>
<dbReference type="Pfam" id="PF14206">
    <property type="entry name" value="Cys_rich_CPCC"/>
    <property type="match status" value="1"/>
</dbReference>
<evidence type="ECO:0000259" key="1">
    <source>
        <dbReference type="Pfam" id="PF14206"/>
    </source>
</evidence>
<dbReference type="InterPro" id="IPR046560">
    <property type="entry name" value="DUF6714"/>
</dbReference>
<dbReference type="EMBL" id="JAPDDT010000008">
    <property type="protein sequence ID" value="MCW1924564.1"/>
    <property type="molecule type" value="Genomic_DNA"/>
</dbReference>
<reference evidence="2 3" key="1">
    <citation type="submission" date="2022-10" db="EMBL/GenBank/DDBJ databases">
        <title>Luteolibacter arcticus strain CCTCC AB 2014275, whole genome shotgun sequencing project.</title>
        <authorList>
            <person name="Zhao G."/>
            <person name="Shen L."/>
        </authorList>
    </citation>
    <scope>NUCLEOTIDE SEQUENCE [LARGE SCALE GENOMIC DNA]</scope>
    <source>
        <strain evidence="2 3">CCTCC AB 2014275</strain>
    </source>
</reference>
<proteinExistence type="predicted"/>
<name>A0ABT3GM25_9BACT</name>
<evidence type="ECO:0000313" key="3">
    <source>
        <dbReference type="Proteomes" id="UP001320876"/>
    </source>
</evidence>
<sequence length="260" mass="28993">MQPDIRHPCPCCGYRSYALPAGGTMQLCPVCLWEDAPGDAPFNHSNEVSLVEGQRHFLTNGACEAQFEGETRAPLPEEARSPQWLSFDMLREKIITSIERAFRKVSRDGGITLHQMDLVDGNYLGTHIAMKIAEEEDPETRWQDIPAGKLSEFHESLVFLDDLGFRFYLPAFMTHALATAFPDIAYAEFNGVLWSLDGGPEDPYRRDSIALLNLEQKQATAAFLQLIATFADGSDAGYAKKGLRKGWDAFVPLYVTQATL</sequence>
<keyword evidence="3" id="KW-1185">Reference proteome</keyword>
<dbReference type="InterPro" id="IPR025983">
    <property type="entry name" value="Cys_rich_CPCC"/>
</dbReference>
<comment type="caution">
    <text evidence="2">The sequence shown here is derived from an EMBL/GenBank/DDBJ whole genome shotgun (WGS) entry which is preliminary data.</text>
</comment>
<protein>
    <submittedName>
        <fullName evidence="2">CPCC family cysteine-rich protein</fullName>
    </submittedName>
</protein>
<evidence type="ECO:0000313" key="2">
    <source>
        <dbReference type="EMBL" id="MCW1924564.1"/>
    </source>
</evidence>
<gene>
    <name evidence="2" type="ORF">OKA05_18505</name>
</gene>
<dbReference type="Pfam" id="PF20461">
    <property type="entry name" value="DUF6714"/>
    <property type="match status" value="1"/>
</dbReference>